<feature type="compositionally biased region" description="Low complexity" evidence="1">
    <location>
        <begin position="160"/>
        <end position="173"/>
    </location>
</feature>
<dbReference type="EMBL" id="JBHUMV010000003">
    <property type="protein sequence ID" value="MFD2754015.1"/>
    <property type="molecule type" value="Genomic_DNA"/>
</dbReference>
<protein>
    <recommendedName>
        <fullName evidence="4">DUF3619 family protein</fullName>
    </recommendedName>
</protein>
<dbReference type="RefSeq" id="WP_066470272.1">
    <property type="nucleotide sequence ID" value="NZ_BCNT01000001.1"/>
</dbReference>
<feature type="region of interest" description="Disordered" evidence="1">
    <location>
        <begin position="105"/>
        <end position="248"/>
    </location>
</feature>
<evidence type="ECO:0000313" key="2">
    <source>
        <dbReference type="EMBL" id="MFD2754015.1"/>
    </source>
</evidence>
<keyword evidence="3" id="KW-1185">Reference proteome</keyword>
<feature type="region of interest" description="Disordered" evidence="1">
    <location>
        <begin position="40"/>
        <end position="74"/>
    </location>
</feature>
<name>A0ABW5UNM4_9BURK</name>
<accession>A0ABW5UNM4</accession>
<proteinExistence type="predicted"/>
<dbReference type="Proteomes" id="UP001597463">
    <property type="component" value="Unassembled WGS sequence"/>
</dbReference>
<evidence type="ECO:0000256" key="1">
    <source>
        <dbReference type="SAM" id="MobiDB-lite"/>
    </source>
</evidence>
<evidence type="ECO:0000313" key="3">
    <source>
        <dbReference type="Proteomes" id="UP001597463"/>
    </source>
</evidence>
<reference evidence="3" key="1">
    <citation type="journal article" date="2019" name="Int. J. Syst. Evol. Microbiol.">
        <title>The Global Catalogue of Microorganisms (GCM) 10K type strain sequencing project: providing services to taxonomists for standard genome sequencing and annotation.</title>
        <authorList>
            <consortium name="The Broad Institute Genomics Platform"/>
            <consortium name="The Broad Institute Genome Sequencing Center for Infectious Disease"/>
            <person name="Wu L."/>
            <person name="Ma J."/>
        </authorList>
    </citation>
    <scope>NUCLEOTIDE SEQUENCE [LARGE SCALE GENOMIC DNA]</scope>
    <source>
        <strain evidence="3">TISTR 1906</strain>
    </source>
</reference>
<comment type="caution">
    <text evidence="2">The sequence shown here is derived from an EMBL/GenBank/DDBJ whole genome shotgun (WGS) entry which is preliminary data.</text>
</comment>
<gene>
    <name evidence="2" type="ORF">ACFSW6_07935</name>
</gene>
<sequence>MSPATPGERKTDALRDIYLDAVAEDRGPDAASSERILAHARRRAAQAHGLGSAAEAGDEPAGRKAPPDTRDFVGKPAANERHWRRHALGGLAALGLVGWLMLQHPAGREGGSRDASPTPAAETAPRGTDAPAGRAEQLPGSAAPPAPMPTDGRHAPIRPAPAAAEESAKAVRPPQERAAQTPAADAKQSRPAQLPWCPDAADEEALGVAGKPAALENAQALPGQAAPSGCRPREKARKKPQPAASQER</sequence>
<feature type="compositionally biased region" description="Basic and acidic residues" evidence="1">
    <location>
        <begin position="60"/>
        <end position="74"/>
    </location>
</feature>
<organism evidence="2 3">
    <name type="scientific">Comamonas terrae</name>
    <dbReference type="NCBI Taxonomy" id="673548"/>
    <lineage>
        <taxon>Bacteria</taxon>
        <taxon>Pseudomonadati</taxon>
        <taxon>Pseudomonadota</taxon>
        <taxon>Betaproteobacteria</taxon>
        <taxon>Burkholderiales</taxon>
        <taxon>Comamonadaceae</taxon>
        <taxon>Comamonas</taxon>
    </lineage>
</organism>
<evidence type="ECO:0008006" key="4">
    <source>
        <dbReference type="Google" id="ProtNLM"/>
    </source>
</evidence>